<evidence type="ECO:0000259" key="1">
    <source>
        <dbReference type="Pfam" id="PF06985"/>
    </source>
</evidence>
<keyword evidence="3" id="KW-1185">Reference proteome</keyword>
<sequence length="723" mass="82391">MFKQLSGVLENVLDDCKYSCDPSSPSVTNDDKACPSSAPLTAECRSVADVSSIAPSTIIPENTSHALQENASGGKTVWDRCYPEIDKNTRDIRLLVLLPMRQPTDGRIQFNLVTVSLHNPPSYDALSYTWGEPDNLHKRVWVNGVLVEVRENLHDALEALYATCNGKDRLLWIDALCINQINLLERNHQVKIMGSIYSTAQQVLVWLGRPSVDTSEDTLVLRSYSEIATVSLKPGLDLVKEAIKHLGHWNFDNDRFKTTFGLAYPYHNGYLSHWEHLAELCSVGYWRRLWIVQECGLAKTIRILYGCEAIEWYAFSSLRQWLDNNPLGSPGHGLPQRLDEAIRSIKDSMPAQLDRQWRYPQLVPSLQNLLFTCKYSVCRDPRDKIYGLLGLAKDVTEGDIRIDYQKTPLELYESVLHFYRNRPRAPTCLRLDEPQINMARFSQLVLQILQSGSKKYNSLNSSIEKLLGPAKGPREKFKTDAFGPENITIWRKWNVPSEVTVHIPILDPRTQTPINPLRWKEKWNVNTEKLSAVLDIGGYSDSKKLVLITGANGDIGLAPDCIRATDFLCRLIDCDGAAVIVRATYSSDEMRNSYQTICRVIMGRWLSRGRATTNPLPPNEAMPELGLLYIFLLWDQCHADVSSTAFHTITRSYDWSMLNEYADFTRISREMLPIWFKELKDTSEIPVETSPDTSFANFESNRARYRDIPLILNDDSLDDESRY</sequence>
<dbReference type="InterPro" id="IPR010730">
    <property type="entry name" value="HET"/>
</dbReference>
<comment type="caution">
    <text evidence="2">The sequence shown here is derived from an EMBL/GenBank/DDBJ whole genome shotgun (WGS) entry which is preliminary data.</text>
</comment>
<organism evidence="2 3">
    <name type="scientific">Coleophoma cylindrospora</name>
    <dbReference type="NCBI Taxonomy" id="1849047"/>
    <lineage>
        <taxon>Eukaryota</taxon>
        <taxon>Fungi</taxon>
        <taxon>Dikarya</taxon>
        <taxon>Ascomycota</taxon>
        <taxon>Pezizomycotina</taxon>
        <taxon>Leotiomycetes</taxon>
        <taxon>Helotiales</taxon>
        <taxon>Dermateaceae</taxon>
        <taxon>Coleophoma</taxon>
    </lineage>
</organism>
<protein>
    <recommendedName>
        <fullName evidence="1">Heterokaryon incompatibility domain-containing protein</fullName>
    </recommendedName>
</protein>
<dbReference type="PANTHER" id="PTHR24148:SF73">
    <property type="entry name" value="HET DOMAIN PROTEIN (AFU_ORTHOLOGUE AFUA_8G01020)"/>
    <property type="match status" value="1"/>
</dbReference>
<dbReference type="Proteomes" id="UP000256645">
    <property type="component" value="Unassembled WGS sequence"/>
</dbReference>
<reference evidence="2 3" key="1">
    <citation type="journal article" date="2018" name="IMA Fungus">
        <title>IMA Genome-F 9: Draft genome sequence of Annulohypoxylon stygium, Aspergillus mulundensis, Berkeleyomyces basicola (syn. Thielaviopsis basicola), Ceratocystis smalleyi, two Cercospora beticola strains, Coleophoma cylindrospora, Fusarium fracticaudum, Phialophora cf. hyalina, and Morchella septimelata.</title>
        <authorList>
            <person name="Wingfield B.D."/>
            <person name="Bills G.F."/>
            <person name="Dong Y."/>
            <person name="Huang W."/>
            <person name="Nel W.J."/>
            <person name="Swalarsk-Parry B.S."/>
            <person name="Vaghefi N."/>
            <person name="Wilken P.M."/>
            <person name="An Z."/>
            <person name="de Beer Z.W."/>
            <person name="De Vos L."/>
            <person name="Chen L."/>
            <person name="Duong T.A."/>
            <person name="Gao Y."/>
            <person name="Hammerbacher A."/>
            <person name="Kikkert J.R."/>
            <person name="Li Y."/>
            <person name="Li H."/>
            <person name="Li K."/>
            <person name="Li Q."/>
            <person name="Liu X."/>
            <person name="Ma X."/>
            <person name="Naidoo K."/>
            <person name="Pethybridge S.J."/>
            <person name="Sun J."/>
            <person name="Steenkamp E.T."/>
            <person name="van der Nest M.A."/>
            <person name="van Wyk S."/>
            <person name="Wingfield M.J."/>
            <person name="Xiong C."/>
            <person name="Yue Q."/>
            <person name="Zhang X."/>
        </authorList>
    </citation>
    <scope>NUCLEOTIDE SEQUENCE [LARGE SCALE GENOMIC DNA]</scope>
    <source>
        <strain evidence="2 3">BP6252</strain>
    </source>
</reference>
<evidence type="ECO:0000313" key="3">
    <source>
        <dbReference type="Proteomes" id="UP000256645"/>
    </source>
</evidence>
<dbReference type="InterPro" id="IPR052895">
    <property type="entry name" value="HetReg/Transcr_Mod"/>
</dbReference>
<name>A0A3D8QX26_9HELO</name>
<evidence type="ECO:0000313" key="2">
    <source>
        <dbReference type="EMBL" id="RDW66342.1"/>
    </source>
</evidence>
<accession>A0A3D8QX26</accession>
<dbReference type="AlphaFoldDB" id="A0A3D8QX26"/>
<gene>
    <name evidence="2" type="ORF">BP6252_09977</name>
</gene>
<dbReference type="EMBL" id="PDLM01000011">
    <property type="protein sequence ID" value="RDW66342.1"/>
    <property type="molecule type" value="Genomic_DNA"/>
</dbReference>
<dbReference type="Pfam" id="PF06985">
    <property type="entry name" value="HET"/>
    <property type="match status" value="1"/>
</dbReference>
<feature type="domain" description="Heterokaryon incompatibility" evidence="1">
    <location>
        <begin position="123"/>
        <end position="294"/>
    </location>
</feature>
<dbReference type="OrthoDB" id="3564572at2759"/>
<proteinExistence type="predicted"/>
<dbReference type="PANTHER" id="PTHR24148">
    <property type="entry name" value="ANKYRIN REPEAT DOMAIN-CONTAINING PROTEIN 39 HOMOLOG-RELATED"/>
    <property type="match status" value="1"/>
</dbReference>